<gene>
    <name evidence="1" type="ORF">Q8A67_007142</name>
</gene>
<dbReference type="PANTHER" id="PTHR22754:SF34">
    <property type="entry name" value="DISCO-INTERACTING PROTEIN 2 HOMOLOG A"/>
    <property type="match status" value="1"/>
</dbReference>
<evidence type="ECO:0000313" key="1">
    <source>
        <dbReference type="EMBL" id="KAK2905343.1"/>
    </source>
</evidence>
<evidence type="ECO:0000313" key="2">
    <source>
        <dbReference type="Proteomes" id="UP001187343"/>
    </source>
</evidence>
<reference evidence="1" key="1">
    <citation type="submission" date="2023-08" db="EMBL/GenBank/DDBJ databases">
        <title>Chromosome-level Genome Assembly of mud carp (Cirrhinus molitorella).</title>
        <authorList>
            <person name="Liu H."/>
        </authorList>
    </citation>
    <scope>NUCLEOTIDE SEQUENCE</scope>
    <source>
        <strain evidence="1">Prfri</strain>
        <tissue evidence="1">Muscle</tissue>
    </source>
</reference>
<dbReference type="AlphaFoldDB" id="A0AA88PYM6"/>
<keyword evidence="2" id="KW-1185">Reference proteome</keyword>
<dbReference type="GO" id="GO:0009986">
    <property type="term" value="C:cell surface"/>
    <property type="evidence" value="ECO:0007669"/>
    <property type="project" value="TreeGrafter"/>
</dbReference>
<accession>A0AA88PYM6</accession>
<dbReference type="Proteomes" id="UP001187343">
    <property type="component" value="Unassembled WGS sequence"/>
</dbReference>
<name>A0AA88PYM6_9TELE</name>
<protein>
    <submittedName>
        <fullName evidence="1">Uncharacterized protein</fullName>
    </submittedName>
</protein>
<sequence length="133" mass="14598">MPLSTCIVCASGSSESTKRNGLKGQPCREPLAQRSQTQFLEGRSSAEFSSNQLQLTPAWKFLVNLKSLISWIRCPMLLCSPMQCEIYPSCLTAICLGPYCGLAFALCCLCSVYSGHQSFLVPSLELDTNHLLK</sequence>
<dbReference type="PANTHER" id="PTHR22754">
    <property type="entry name" value="DISCO-INTERACTING PROTEIN 2 DIP2 -RELATED"/>
    <property type="match status" value="1"/>
</dbReference>
<dbReference type="EMBL" id="JAUYZG010000006">
    <property type="protein sequence ID" value="KAK2905343.1"/>
    <property type="molecule type" value="Genomic_DNA"/>
</dbReference>
<comment type="caution">
    <text evidence="1">The sequence shown here is derived from an EMBL/GenBank/DDBJ whole genome shotgun (WGS) entry which is preliminary data.</text>
</comment>
<proteinExistence type="predicted"/>
<organism evidence="1 2">
    <name type="scientific">Cirrhinus molitorella</name>
    <name type="common">mud carp</name>
    <dbReference type="NCBI Taxonomy" id="172907"/>
    <lineage>
        <taxon>Eukaryota</taxon>
        <taxon>Metazoa</taxon>
        <taxon>Chordata</taxon>
        <taxon>Craniata</taxon>
        <taxon>Vertebrata</taxon>
        <taxon>Euteleostomi</taxon>
        <taxon>Actinopterygii</taxon>
        <taxon>Neopterygii</taxon>
        <taxon>Teleostei</taxon>
        <taxon>Ostariophysi</taxon>
        <taxon>Cypriniformes</taxon>
        <taxon>Cyprinidae</taxon>
        <taxon>Labeoninae</taxon>
        <taxon>Labeonini</taxon>
        <taxon>Cirrhinus</taxon>
    </lineage>
</organism>